<gene>
    <name evidence="14" type="ORF">GC105_10235</name>
</gene>
<feature type="transmembrane region" description="Helical" evidence="13">
    <location>
        <begin position="129"/>
        <end position="150"/>
    </location>
</feature>
<keyword evidence="15" id="KW-1185">Reference proteome</keyword>
<comment type="subcellular location">
    <subcellularLocation>
        <location evidence="2">Cell membrane</location>
        <topology evidence="2">Multi-pass membrane protein</topology>
    </subcellularLocation>
</comment>
<dbReference type="CDD" id="cd13138">
    <property type="entry name" value="MATE_yoeA_like"/>
    <property type="match status" value="1"/>
</dbReference>
<dbReference type="InterPro" id="IPR002528">
    <property type="entry name" value="MATE_fam"/>
</dbReference>
<feature type="transmembrane region" description="Helical" evidence="13">
    <location>
        <begin position="315"/>
        <end position="334"/>
    </location>
</feature>
<evidence type="ECO:0000313" key="14">
    <source>
        <dbReference type="EMBL" id="MPW26167.1"/>
    </source>
</evidence>
<dbReference type="AlphaFoldDB" id="A0A6A7KAF6"/>
<dbReference type="GO" id="GO:0006811">
    <property type="term" value="P:monoatomic ion transport"/>
    <property type="evidence" value="ECO:0007669"/>
    <property type="project" value="UniProtKB-KW"/>
</dbReference>
<evidence type="ECO:0000256" key="2">
    <source>
        <dbReference type="ARBA" id="ARBA00004651"/>
    </source>
</evidence>
<evidence type="ECO:0000256" key="6">
    <source>
        <dbReference type="ARBA" id="ARBA00022449"/>
    </source>
</evidence>
<dbReference type="PANTHER" id="PTHR43298">
    <property type="entry name" value="MULTIDRUG RESISTANCE PROTEIN NORM-RELATED"/>
    <property type="match status" value="1"/>
</dbReference>
<dbReference type="InterPro" id="IPR048279">
    <property type="entry name" value="MdtK-like"/>
</dbReference>
<sequence length="452" mass="50279">MSHVTYMDRSKSILKLALPLMISNLLQQMYNMVDAIIVGRYVNAHALAAVGTSGYIILILTYFFIGLSVGASIVAAQAYGAGRKEELNRTVHTTIGFSLISGVFLTIIGIMLSPIFLEWMNVPKEVMPYALTYLRFYFYSMIPMLIYNMGSGLMRALGNTKVTLYCLAASGILNILLSIIFVKVLSMGVAGAALATILAQILSAVMIIYILMNIEPSYRLSLRKIRICRKELKMIIRIGAPTGLQSVVQSFSNTFIQAKLNLFGADFMAGITASVKIEGLIYMPIEGFAMAGSTLAGQSTGAGDKDSVKDISHKTLWMTSMVTILICSILFIFAPKWIGIFAQEERVINYGTDMMRFIVPLYFIYGINQVVGGIIRGCGQAKIPMTITLICYCGFRILWSSLILNFINEPWGIYLCYPLSWIFAVIAYSVYYKKGNWLTTMIIKERVDIDEY</sequence>
<keyword evidence="5" id="KW-0813">Transport</keyword>
<accession>A0A6A7KAF6</accession>
<keyword evidence="6" id="KW-0050">Antiport</keyword>
<dbReference type="NCBIfam" id="TIGR00797">
    <property type="entry name" value="matE"/>
    <property type="match status" value="1"/>
</dbReference>
<dbReference type="GO" id="GO:0005886">
    <property type="term" value="C:plasma membrane"/>
    <property type="evidence" value="ECO:0007669"/>
    <property type="project" value="UniProtKB-SubCell"/>
</dbReference>
<feature type="transmembrane region" description="Helical" evidence="13">
    <location>
        <begin position="354"/>
        <end position="375"/>
    </location>
</feature>
<feature type="transmembrane region" description="Helical" evidence="13">
    <location>
        <begin position="412"/>
        <end position="431"/>
    </location>
</feature>
<dbReference type="GO" id="GO:0042910">
    <property type="term" value="F:xenobiotic transmembrane transporter activity"/>
    <property type="evidence" value="ECO:0007669"/>
    <property type="project" value="InterPro"/>
</dbReference>
<evidence type="ECO:0000256" key="11">
    <source>
        <dbReference type="ARBA" id="ARBA00023136"/>
    </source>
</evidence>
<evidence type="ECO:0000256" key="8">
    <source>
        <dbReference type="ARBA" id="ARBA00022692"/>
    </source>
</evidence>
<evidence type="ECO:0000256" key="1">
    <source>
        <dbReference type="ARBA" id="ARBA00003408"/>
    </source>
</evidence>
<keyword evidence="10" id="KW-0406">Ion transport</keyword>
<evidence type="ECO:0000256" key="7">
    <source>
        <dbReference type="ARBA" id="ARBA00022475"/>
    </source>
</evidence>
<dbReference type="InterPro" id="IPR050222">
    <property type="entry name" value="MATE_MdtK"/>
</dbReference>
<dbReference type="PANTHER" id="PTHR43298:SF2">
    <property type="entry name" value="FMN_FAD EXPORTER YEEO-RELATED"/>
    <property type="match status" value="1"/>
</dbReference>
<feature type="transmembrane region" description="Helical" evidence="13">
    <location>
        <begin position="387"/>
        <end position="406"/>
    </location>
</feature>
<feature type="transmembrane region" description="Helical" evidence="13">
    <location>
        <begin position="12"/>
        <end position="33"/>
    </location>
</feature>
<dbReference type="GO" id="GO:0015297">
    <property type="term" value="F:antiporter activity"/>
    <property type="evidence" value="ECO:0007669"/>
    <property type="project" value="UniProtKB-KW"/>
</dbReference>
<dbReference type="Proteomes" id="UP000440004">
    <property type="component" value="Unassembled WGS sequence"/>
</dbReference>
<keyword evidence="9 13" id="KW-1133">Transmembrane helix</keyword>
<evidence type="ECO:0000313" key="15">
    <source>
        <dbReference type="Proteomes" id="UP000440004"/>
    </source>
</evidence>
<comment type="function">
    <text evidence="1">Multidrug efflux pump.</text>
</comment>
<proteinExistence type="inferred from homology"/>
<organism evidence="14 15">
    <name type="scientific">Alkalibaculum sporogenes</name>
    <dbReference type="NCBI Taxonomy" id="2655001"/>
    <lineage>
        <taxon>Bacteria</taxon>
        <taxon>Bacillati</taxon>
        <taxon>Bacillota</taxon>
        <taxon>Clostridia</taxon>
        <taxon>Eubacteriales</taxon>
        <taxon>Eubacteriaceae</taxon>
        <taxon>Alkalibaculum</taxon>
    </lineage>
</organism>
<feature type="transmembrane region" description="Helical" evidence="13">
    <location>
        <begin position="97"/>
        <end position="117"/>
    </location>
</feature>
<reference evidence="14 15" key="1">
    <citation type="submission" date="2019-10" db="EMBL/GenBank/DDBJ databases">
        <title>Alkalibaculum tamaniensis sp.nov., a new alkaliphilic acetogen, isolated on methoxylated aromatics from a mud volcano.</title>
        <authorList>
            <person name="Khomyakova M.A."/>
            <person name="Merkel A.Y."/>
            <person name="Bonch-Osmolovskaya E.A."/>
            <person name="Slobodkin A.I."/>
        </authorList>
    </citation>
    <scope>NUCLEOTIDE SEQUENCE [LARGE SCALE GENOMIC DNA]</scope>
    <source>
        <strain evidence="14 15">M08DMB</strain>
    </source>
</reference>
<comment type="caution">
    <text evidence="14">The sequence shown here is derived from an EMBL/GenBank/DDBJ whole genome shotgun (WGS) entry which is preliminary data.</text>
</comment>
<evidence type="ECO:0000256" key="3">
    <source>
        <dbReference type="ARBA" id="ARBA00010199"/>
    </source>
</evidence>
<dbReference type="EMBL" id="WHNX01000014">
    <property type="protein sequence ID" value="MPW26167.1"/>
    <property type="molecule type" value="Genomic_DNA"/>
</dbReference>
<protein>
    <recommendedName>
        <fullName evidence="4">Probable multidrug resistance protein NorM</fullName>
    </recommendedName>
    <alternativeName>
        <fullName evidence="12">Multidrug-efflux transporter</fullName>
    </alternativeName>
</protein>
<dbReference type="PIRSF" id="PIRSF006603">
    <property type="entry name" value="DinF"/>
    <property type="match status" value="1"/>
</dbReference>
<feature type="transmembrane region" description="Helical" evidence="13">
    <location>
        <begin position="162"/>
        <end position="182"/>
    </location>
</feature>
<feature type="transmembrane region" description="Helical" evidence="13">
    <location>
        <begin position="188"/>
        <end position="214"/>
    </location>
</feature>
<evidence type="ECO:0000256" key="9">
    <source>
        <dbReference type="ARBA" id="ARBA00022989"/>
    </source>
</evidence>
<evidence type="ECO:0000256" key="12">
    <source>
        <dbReference type="ARBA" id="ARBA00031636"/>
    </source>
</evidence>
<feature type="transmembrane region" description="Helical" evidence="13">
    <location>
        <begin position="53"/>
        <end position="76"/>
    </location>
</feature>
<evidence type="ECO:0000256" key="13">
    <source>
        <dbReference type="SAM" id="Phobius"/>
    </source>
</evidence>
<keyword evidence="7" id="KW-1003">Cell membrane</keyword>
<dbReference type="Pfam" id="PF01554">
    <property type="entry name" value="MatE"/>
    <property type="match status" value="2"/>
</dbReference>
<evidence type="ECO:0000256" key="4">
    <source>
        <dbReference type="ARBA" id="ARBA00020268"/>
    </source>
</evidence>
<name>A0A6A7KAF6_9FIRM</name>
<keyword evidence="11 13" id="KW-0472">Membrane</keyword>
<keyword evidence="8 13" id="KW-0812">Transmembrane</keyword>
<comment type="similarity">
    <text evidence="3">Belongs to the multi antimicrobial extrusion (MATE) (TC 2.A.66.1) family.</text>
</comment>
<evidence type="ECO:0000256" key="5">
    <source>
        <dbReference type="ARBA" id="ARBA00022448"/>
    </source>
</evidence>
<evidence type="ECO:0000256" key="10">
    <source>
        <dbReference type="ARBA" id="ARBA00023065"/>
    </source>
</evidence>